<reference evidence="1" key="2">
    <citation type="submission" date="2022-04" db="EMBL/GenBank/DDBJ databases">
        <title>Complete Genome Sequence of Flavobacterium sediminilitoris YSM-43, Isolated from a Tidal Sediment.</title>
        <authorList>
            <person name="Lee P.A."/>
        </authorList>
    </citation>
    <scope>NUCLEOTIDE SEQUENCE</scope>
    <source>
        <strain evidence="1">YSM-43</strain>
    </source>
</reference>
<accession>A0ABY4HJX0</accession>
<protein>
    <submittedName>
        <fullName evidence="1">Uncharacterized protein</fullName>
    </submittedName>
</protein>
<evidence type="ECO:0000313" key="1">
    <source>
        <dbReference type="EMBL" id="UOX33133.1"/>
    </source>
</evidence>
<dbReference type="Proteomes" id="UP000830454">
    <property type="component" value="Chromosome"/>
</dbReference>
<name>A0ABY4HJX0_9FLAO</name>
<organism evidence="1 2">
    <name type="scientific">Flavobacterium sediminilitoris</name>
    <dbReference type="NCBI Taxonomy" id="2024526"/>
    <lineage>
        <taxon>Bacteria</taxon>
        <taxon>Pseudomonadati</taxon>
        <taxon>Bacteroidota</taxon>
        <taxon>Flavobacteriia</taxon>
        <taxon>Flavobacteriales</taxon>
        <taxon>Flavobacteriaceae</taxon>
        <taxon>Flavobacterium</taxon>
    </lineage>
</organism>
<keyword evidence="2" id="KW-1185">Reference proteome</keyword>
<reference evidence="1" key="1">
    <citation type="submission" date="2021-12" db="EMBL/GenBank/DDBJ databases">
        <authorList>
            <person name="Cha I.-T."/>
            <person name="Lee K.-E."/>
            <person name="Park S.-J."/>
        </authorList>
    </citation>
    <scope>NUCLEOTIDE SEQUENCE</scope>
    <source>
        <strain evidence="1">YSM-43</strain>
    </source>
</reference>
<sequence>MILDSSFDFWHEEWFALVNINEKSIQFLWSKEKLEIIKALDIEIKQIKNTNFSSFNKLLN</sequence>
<dbReference type="RefSeq" id="WP_246915853.1">
    <property type="nucleotide sequence ID" value="NZ_CP090145.1"/>
</dbReference>
<dbReference type="EMBL" id="CP090145">
    <property type="protein sequence ID" value="UOX33133.1"/>
    <property type="molecule type" value="Genomic_DNA"/>
</dbReference>
<evidence type="ECO:0000313" key="2">
    <source>
        <dbReference type="Proteomes" id="UP000830454"/>
    </source>
</evidence>
<gene>
    <name evidence="1" type="ORF">LXD69_13930</name>
</gene>
<proteinExistence type="predicted"/>